<dbReference type="Pfam" id="PF24803">
    <property type="entry name" value="DUF7704"/>
    <property type="match status" value="1"/>
</dbReference>
<dbReference type="PANTHER" id="PTHR37019">
    <property type="entry name" value="CHROMOSOME 1, WHOLE GENOME SHOTGUN SEQUENCE"/>
    <property type="match status" value="1"/>
</dbReference>
<name>A0A139GT62_9PEZI</name>
<feature type="transmembrane region" description="Helical" evidence="1">
    <location>
        <begin position="151"/>
        <end position="168"/>
    </location>
</feature>
<evidence type="ECO:0000259" key="2">
    <source>
        <dbReference type="Pfam" id="PF24803"/>
    </source>
</evidence>
<keyword evidence="1" id="KW-0472">Membrane</keyword>
<feature type="transmembrane region" description="Helical" evidence="1">
    <location>
        <begin position="188"/>
        <end position="211"/>
    </location>
</feature>
<dbReference type="EMBL" id="LFZO01001557">
    <property type="protein sequence ID" value="KXS93357.1"/>
    <property type="molecule type" value="Genomic_DNA"/>
</dbReference>
<organism evidence="3 4">
    <name type="scientific">Pseudocercospora musae</name>
    <dbReference type="NCBI Taxonomy" id="113226"/>
    <lineage>
        <taxon>Eukaryota</taxon>
        <taxon>Fungi</taxon>
        <taxon>Dikarya</taxon>
        <taxon>Ascomycota</taxon>
        <taxon>Pezizomycotina</taxon>
        <taxon>Dothideomycetes</taxon>
        <taxon>Dothideomycetidae</taxon>
        <taxon>Mycosphaerellales</taxon>
        <taxon>Mycosphaerellaceae</taxon>
        <taxon>Pseudocercospora</taxon>
    </lineage>
</organism>
<dbReference type="OrthoDB" id="5313995at2759"/>
<keyword evidence="4" id="KW-1185">Reference proteome</keyword>
<evidence type="ECO:0000313" key="4">
    <source>
        <dbReference type="Proteomes" id="UP000073492"/>
    </source>
</evidence>
<reference evidence="3 4" key="1">
    <citation type="submission" date="2015-07" db="EMBL/GenBank/DDBJ databases">
        <title>Comparative genomics of the Sigatoka disease complex on banana suggests a link between parallel evolutionary changes in Pseudocercospora fijiensis and Pseudocercospora eumusae and increased virulence on the banana host.</title>
        <authorList>
            <person name="Chang T.-C."/>
            <person name="Salvucci A."/>
            <person name="Crous P.W."/>
            <person name="Stergiopoulos I."/>
        </authorList>
    </citation>
    <scope>NUCLEOTIDE SEQUENCE [LARGE SCALE GENOMIC DNA]</scope>
    <source>
        <strain evidence="3 4">CBS 116634</strain>
    </source>
</reference>
<comment type="caution">
    <text evidence="3">The sequence shown here is derived from an EMBL/GenBank/DDBJ whole genome shotgun (WGS) entry which is preliminary data.</text>
</comment>
<proteinExistence type="predicted"/>
<dbReference type="InterPro" id="IPR056121">
    <property type="entry name" value="DUF7704"/>
</dbReference>
<feature type="transmembrane region" description="Helical" evidence="1">
    <location>
        <begin position="35"/>
        <end position="54"/>
    </location>
</feature>
<keyword evidence="1" id="KW-0812">Transmembrane</keyword>
<gene>
    <name evidence="3" type="ORF">AC579_2744</name>
</gene>
<evidence type="ECO:0000313" key="3">
    <source>
        <dbReference type="EMBL" id="KXS93357.1"/>
    </source>
</evidence>
<feature type="domain" description="DUF7704" evidence="2">
    <location>
        <begin position="72"/>
        <end position="209"/>
    </location>
</feature>
<dbReference type="AlphaFoldDB" id="A0A139GT62"/>
<dbReference type="Proteomes" id="UP000073492">
    <property type="component" value="Unassembled WGS sequence"/>
</dbReference>
<sequence length="223" mass="25230">MVRWIMAPAQRPPSQTHFPSFTHHPLHLQPRQARLCIVTLHLLHTHYFLLYQHIMPATAMAMNNVTATATPIPWPYRLFFLYIEPISTLVGAYFAHFRQAYYMHHTHPPTAARLPGVSTRESIVLSQLANLYLAFTLTEALVLRATTSRRVWNTLLLVLLIADFGHLYSVKAAGLQVYTAFTDWNAMYWGNLGFVYVGALHRSCFLLGIGLPASSAVNAKLNT</sequence>
<keyword evidence="1" id="KW-1133">Transmembrane helix</keyword>
<evidence type="ECO:0000256" key="1">
    <source>
        <dbReference type="SAM" id="Phobius"/>
    </source>
</evidence>
<dbReference type="PANTHER" id="PTHR37019:SF1">
    <property type="entry name" value="EXPERA DOMAIN-CONTAINING PROTEIN"/>
    <property type="match status" value="1"/>
</dbReference>
<protein>
    <recommendedName>
        <fullName evidence="2">DUF7704 domain-containing protein</fullName>
    </recommendedName>
</protein>
<feature type="transmembrane region" description="Helical" evidence="1">
    <location>
        <begin position="74"/>
        <end position="95"/>
    </location>
</feature>
<accession>A0A139GT62</accession>